<dbReference type="AlphaFoldDB" id="A0A2P0QJ29"/>
<dbReference type="GO" id="GO:0003677">
    <property type="term" value="F:DNA binding"/>
    <property type="evidence" value="ECO:0007669"/>
    <property type="project" value="InterPro"/>
</dbReference>
<protein>
    <submittedName>
        <fullName evidence="2">Uncharacterized protein</fullName>
    </submittedName>
</protein>
<keyword evidence="2" id="KW-0934">Plastid</keyword>
<proteinExistence type="predicted"/>
<organism evidence="2">
    <name type="scientific">Codium arenicola</name>
    <dbReference type="NCBI Taxonomy" id="1191365"/>
    <lineage>
        <taxon>Eukaryota</taxon>
        <taxon>Viridiplantae</taxon>
        <taxon>Chlorophyta</taxon>
        <taxon>core chlorophytes</taxon>
        <taxon>Ulvophyceae</taxon>
        <taxon>TCBD clade</taxon>
        <taxon>Bryopsidales</taxon>
        <taxon>Bryopsidineae</taxon>
        <taxon>Codiaceae</taxon>
        <taxon>Codium</taxon>
    </lineage>
</organism>
<gene>
    <name evidence="2" type="primary">orf104</name>
</gene>
<geneLocation type="chloroplast" evidence="2"/>
<evidence type="ECO:0000313" key="2">
    <source>
        <dbReference type="EMBL" id="ARO74388.1"/>
    </source>
</evidence>
<dbReference type="EMBL" id="KY819066">
    <property type="protein sequence ID" value="ARO74388.1"/>
    <property type="molecule type" value="Genomic_DNA"/>
</dbReference>
<feature type="compositionally biased region" description="Basic residues" evidence="1">
    <location>
        <begin position="44"/>
        <end position="53"/>
    </location>
</feature>
<dbReference type="InterPro" id="IPR017956">
    <property type="entry name" value="AT_hook_DNA-bd_motif"/>
</dbReference>
<dbReference type="GeneID" id="37276341"/>
<reference evidence="2" key="1">
    <citation type="submission" date="2017-03" db="EMBL/GenBank/DDBJ databases">
        <title>Chloroplast genome evolution in siphonous green algae.</title>
        <authorList>
            <person name="Cremen M.C."/>
            <person name="Marcelino V.R."/>
            <person name="Verbruggen H."/>
        </authorList>
    </citation>
    <scope>NUCLEOTIDE SEQUENCE</scope>
</reference>
<sequence>MDINKKRGRPKKVSLFDQNQFSKVETKVKKRGRPKKNTLIPHLKPQKTSKKKKLSENHTFGTHKTFTTPLNYIETIYHIQDIEPQPLVSAQTVPPNLTKTKYKR</sequence>
<keyword evidence="2" id="KW-0150">Chloroplast</keyword>
<evidence type="ECO:0000256" key="1">
    <source>
        <dbReference type="SAM" id="MobiDB-lite"/>
    </source>
</evidence>
<feature type="region of interest" description="Disordered" evidence="1">
    <location>
        <begin position="26"/>
        <end position="61"/>
    </location>
</feature>
<name>A0A2P0QJ29_9CHLO</name>
<accession>A0A2P0QJ29</accession>
<dbReference type="RefSeq" id="YP_009472717.1">
    <property type="nucleotide sequence ID" value="NC_037366.1"/>
</dbReference>
<dbReference type="Pfam" id="PF02178">
    <property type="entry name" value="AT_hook"/>
    <property type="match status" value="2"/>
</dbReference>